<keyword evidence="3 8" id="KW-0349">Heme</keyword>
<evidence type="ECO:0000256" key="8">
    <source>
        <dbReference type="RuleBase" id="RU000461"/>
    </source>
</evidence>
<name>A0A9W6KSA7_9ACTN</name>
<dbReference type="InterPro" id="IPR002397">
    <property type="entry name" value="Cyt_P450_B"/>
</dbReference>
<keyword evidence="6 8" id="KW-0408">Iron</keyword>
<sequence>MTATTEAAPRLPFDRPNILEIAPLYDVLRREAPITLVTTPAGDPAWLVTAYAEARQIFGDKRFGRSHPAPEQASRITHAAIQDGPMGDFETEEREHVRLRRLLAPAFSAARMRRLGTRIEELTTRCLDDMQAARDANPGAPVNLHDHLSFPLPVLVICELLGVPWEDRHRFRDLSTRIGRIDGGADAQRAMWEFREYTSGLAEAKRKDPTPDVISDLVTAQTTDPTLTDDEVARLAAGLIFAGHETTSTRIDLGTLLLLADLERRDRFRADPDGQVAATVEEILRITAPGGLGLLRYAHDDVEVGGVTIARGDAVVISISAANRDDSVFADPAGFDVDRKPNVHLAFGYGAHVCIGANLARTELRTVFPALIRRFPDLRLAVGVDEIRIHDDRLTGALDEVPVIW</sequence>
<evidence type="ECO:0000256" key="7">
    <source>
        <dbReference type="ARBA" id="ARBA00023033"/>
    </source>
</evidence>
<dbReference type="PRINTS" id="PR00359">
    <property type="entry name" value="BP450"/>
</dbReference>
<dbReference type="PANTHER" id="PTHR46696:SF5">
    <property type="entry name" value="CYTOCHROME P450 BJ-1"/>
    <property type="match status" value="1"/>
</dbReference>
<reference evidence="9" key="2">
    <citation type="submission" date="2023-01" db="EMBL/GenBank/DDBJ databases">
        <authorList>
            <person name="Sun Q."/>
            <person name="Evtushenko L."/>
        </authorList>
    </citation>
    <scope>NUCLEOTIDE SEQUENCE</scope>
    <source>
        <strain evidence="9">VKM Ac-1321</strain>
    </source>
</reference>
<comment type="cofactor">
    <cofactor evidence="1">
        <name>heme</name>
        <dbReference type="ChEBI" id="CHEBI:30413"/>
    </cofactor>
</comment>
<dbReference type="InterPro" id="IPR036396">
    <property type="entry name" value="Cyt_P450_sf"/>
</dbReference>
<dbReference type="GO" id="GO:0017000">
    <property type="term" value="P:antibiotic biosynthetic process"/>
    <property type="evidence" value="ECO:0007669"/>
    <property type="project" value="UniProtKB-ARBA"/>
</dbReference>
<accession>A0A9W6KSA7</accession>
<comment type="caution">
    <text evidence="9">The sequence shown here is derived from an EMBL/GenBank/DDBJ whole genome shotgun (WGS) entry which is preliminary data.</text>
</comment>
<dbReference type="AlphaFoldDB" id="A0A9W6KSA7"/>
<dbReference type="GO" id="GO:0016705">
    <property type="term" value="F:oxidoreductase activity, acting on paired donors, with incorporation or reduction of molecular oxygen"/>
    <property type="evidence" value="ECO:0007669"/>
    <property type="project" value="InterPro"/>
</dbReference>
<organism evidence="9 10">
    <name type="scientific">Dactylosporangium matsuzakiense</name>
    <dbReference type="NCBI Taxonomy" id="53360"/>
    <lineage>
        <taxon>Bacteria</taxon>
        <taxon>Bacillati</taxon>
        <taxon>Actinomycetota</taxon>
        <taxon>Actinomycetes</taxon>
        <taxon>Micromonosporales</taxon>
        <taxon>Micromonosporaceae</taxon>
        <taxon>Dactylosporangium</taxon>
    </lineage>
</organism>
<dbReference type="GO" id="GO:0004497">
    <property type="term" value="F:monooxygenase activity"/>
    <property type="evidence" value="ECO:0007669"/>
    <property type="project" value="UniProtKB-KW"/>
</dbReference>
<dbReference type="FunFam" id="1.10.630.10:FF:000018">
    <property type="entry name" value="Cytochrome P450 monooxygenase"/>
    <property type="match status" value="1"/>
</dbReference>
<keyword evidence="10" id="KW-1185">Reference proteome</keyword>
<keyword evidence="4 8" id="KW-0479">Metal-binding</keyword>
<evidence type="ECO:0000256" key="2">
    <source>
        <dbReference type="ARBA" id="ARBA00010617"/>
    </source>
</evidence>
<dbReference type="PROSITE" id="PS00086">
    <property type="entry name" value="CYTOCHROME_P450"/>
    <property type="match status" value="1"/>
</dbReference>
<evidence type="ECO:0000256" key="3">
    <source>
        <dbReference type="ARBA" id="ARBA00022617"/>
    </source>
</evidence>
<evidence type="ECO:0000256" key="4">
    <source>
        <dbReference type="ARBA" id="ARBA00022723"/>
    </source>
</evidence>
<dbReference type="SUPFAM" id="SSF48264">
    <property type="entry name" value="Cytochrome P450"/>
    <property type="match status" value="1"/>
</dbReference>
<reference evidence="9" key="1">
    <citation type="journal article" date="2014" name="Int. J. Syst. Evol. Microbiol.">
        <title>Complete genome sequence of Corynebacterium casei LMG S-19264T (=DSM 44701T), isolated from a smear-ripened cheese.</title>
        <authorList>
            <consortium name="US DOE Joint Genome Institute (JGI-PGF)"/>
            <person name="Walter F."/>
            <person name="Albersmeier A."/>
            <person name="Kalinowski J."/>
            <person name="Ruckert C."/>
        </authorList>
    </citation>
    <scope>NUCLEOTIDE SEQUENCE</scope>
    <source>
        <strain evidence="9">VKM Ac-1321</strain>
    </source>
</reference>
<dbReference type="PANTHER" id="PTHR46696">
    <property type="entry name" value="P450, PUTATIVE (EUROFUNG)-RELATED"/>
    <property type="match status" value="1"/>
</dbReference>
<dbReference type="Pfam" id="PF00067">
    <property type="entry name" value="p450"/>
    <property type="match status" value="1"/>
</dbReference>
<evidence type="ECO:0000313" key="9">
    <source>
        <dbReference type="EMBL" id="GLL06713.1"/>
    </source>
</evidence>
<protein>
    <submittedName>
        <fullName evidence="9">Cytochrome P450</fullName>
    </submittedName>
</protein>
<dbReference type="GO" id="GO:0005506">
    <property type="term" value="F:iron ion binding"/>
    <property type="evidence" value="ECO:0007669"/>
    <property type="project" value="InterPro"/>
</dbReference>
<comment type="similarity">
    <text evidence="2 8">Belongs to the cytochrome P450 family.</text>
</comment>
<dbReference type="RefSeq" id="WP_261959259.1">
    <property type="nucleotide sequence ID" value="NZ_BAAAXA010000001.1"/>
</dbReference>
<dbReference type="InterPro" id="IPR001128">
    <property type="entry name" value="Cyt_P450"/>
</dbReference>
<dbReference type="Proteomes" id="UP001143480">
    <property type="component" value="Unassembled WGS sequence"/>
</dbReference>
<proteinExistence type="inferred from homology"/>
<gene>
    <name evidence="9" type="ORF">GCM10017581_084630</name>
</gene>
<evidence type="ECO:0000256" key="6">
    <source>
        <dbReference type="ARBA" id="ARBA00023004"/>
    </source>
</evidence>
<keyword evidence="7 8" id="KW-0503">Monooxygenase</keyword>
<dbReference type="CDD" id="cd11031">
    <property type="entry name" value="Cyp158A-like"/>
    <property type="match status" value="1"/>
</dbReference>
<dbReference type="InterPro" id="IPR017972">
    <property type="entry name" value="Cyt_P450_CS"/>
</dbReference>
<evidence type="ECO:0000256" key="5">
    <source>
        <dbReference type="ARBA" id="ARBA00023002"/>
    </source>
</evidence>
<dbReference type="EMBL" id="BSFP01000076">
    <property type="protein sequence ID" value="GLL06713.1"/>
    <property type="molecule type" value="Genomic_DNA"/>
</dbReference>
<dbReference type="GO" id="GO:0020037">
    <property type="term" value="F:heme binding"/>
    <property type="evidence" value="ECO:0007669"/>
    <property type="project" value="InterPro"/>
</dbReference>
<evidence type="ECO:0000256" key="1">
    <source>
        <dbReference type="ARBA" id="ARBA00001971"/>
    </source>
</evidence>
<keyword evidence="5 8" id="KW-0560">Oxidoreductase</keyword>
<evidence type="ECO:0000313" key="10">
    <source>
        <dbReference type="Proteomes" id="UP001143480"/>
    </source>
</evidence>
<dbReference type="PRINTS" id="PR00385">
    <property type="entry name" value="P450"/>
</dbReference>
<dbReference type="Gene3D" id="1.10.630.10">
    <property type="entry name" value="Cytochrome P450"/>
    <property type="match status" value="1"/>
</dbReference>